<protein>
    <submittedName>
        <fullName evidence="1">Uncharacterized protein</fullName>
    </submittedName>
</protein>
<dbReference type="Proteomes" id="UP000234460">
    <property type="component" value="Chromosome LMANV2"/>
</dbReference>
<organism evidence="1 2">
    <name type="scientific">Leptospira interrogans serovar Manilae</name>
    <dbReference type="NCBI Taxonomy" id="214675"/>
    <lineage>
        <taxon>Bacteria</taxon>
        <taxon>Pseudomonadati</taxon>
        <taxon>Spirochaetota</taxon>
        <taxon>Spirochaetia</taxon>
        <taxon>Leptospirales</taxon>
        <taxon>Leptospiraceae</taxon>
        <taxon>Leptospira</taxon>
    </lineage>
</organism>
<comment type="caution">
    <text evidence="1">The sequence shown here is derived from an EMBL/GenBank/DDBJ whole genome shotgun (WGS) entry which is preliminary data.</text>
</comment>
<sequence>MNDNVFELNNRTITPVKSTLLQFASLPTKLFQSKLDPTNDTIEKTFF</sequence>
<accession>A0AAQ1SPZ1</accession>
<evidence type="ECO:0000313" key="1">
    <source>
        <dbReference type="EMBL" id="SOR62886.1"/>
    </source>
</evidence>
<dbReference type="AlphaFoldDB" id="A0AAQ1SPZ1"/>
<evidence type="ECO:0000313" key="2">
    <source>
        <dbReference type="Proteomes" id="UP000234460"/>
    </source>
</evidence>
<dbReference type="EMBL" id="OEJX01000054">
    <property type="protein sequence ID" value="SOR62886.1"/>
    <property type="molecule type" value="Genomic_DNA"/>
</dbReference>
<reference evidence="1 2" key="1">
    <citation type="submission" date="2017-11" db="EMBL/GenBank/DDBJ databases">
        <authorList>
            <person name="Lechat P."/>
        </authorList>
    </citation>
    <scope>NUCLEOTIDE SEQUENCE [LARGE SCALE GENOMIC DNA]</scope>
    <source>
        <strain evidence="1">L495</strain>
    </source>
</reference>
<gene>
    <name evidence="1" type="ORF">LMANV2_580003</name>
</gene>
<proteinExistence type="predicted"/>
<name>A0AAQ1SPZ1_LEPIR</name>